<feature type="compositionally biased region" description="Basic and acidic residues" evidence="1">
    <location>
        <begin position="66"/>
        <end position="75"/>
    </location>
</feature>
<feature type="region of interest" description="Disordered" evidence="1">
    <location>
        <begin position="168"/>
        <end position="197"/>
    </location>
</feature>
<evidence type="ECO:0000256" key="1">
    <source>
        <dbReference type="SAM" id="MobiDB-lite"/>
    </source>
</evidence>
<dbReference type="RefSeq" id="WP_083102665.1">
    <property type="nucleotide sequence ID" value="NZ_CP020569.1"/>
</dbReference>
<keyword evidence="2" id="KW-0732">Signal</keyword>
<feature type="region of interest" description="Disordered" evidence="1">
    <location>
        <begin position="47"/>
        <end position="75"/>
    </location>
</feature>
<keyword evidence="4" id="KW-1185">Reference proteome</keyword>
<protein>
    <recommendedName>
        <fullName evidence="5">Small secreted protein</fullName>
    </recommendedName>
</protein>
<feature type="chain" id="PRO_5012821302" description="Small secreted protein" evidence="2">
    <location>
        <begin position="30"/>
        <end position="211"/>
    </location>
</feature>
<accession>A0A1V0TJX2</accession>
<dbReference type="AlphaFoldDB" id="A0A1V0TJX2"/>
<reference evidence="3 4" key="1">
    <citation type="submission" date="2017-04" db="EMBL/GenBank/DDBJ databases">
        <title>Complete Genome Sequence of Streptomyces gilvosporeus F607, a Capable Producer of Natamycin.</title>
        <authorList>
            <person name="Zong G."/>
            <person name="Zhong C."/>
            <person name="Fu J."/>
            <person name="Qin R."/>
            <person name="Cao G."/>
        </authorList>
    </citation>
    <scope>NUCLEOTIDE SEQUENCE [LARGE SCALE GENOMIC DNA]</scope>
    <source>
        <strain evidence="3 4">F607</strain>
    </source>
</reference>
<dbReference type="EMBL" id="CP020569">
    <property type="protein sequence ID" value="ARF53235.1"/>
    <property type="molecule type" value="Genomic_DNA"/>
</dbReference>
<organism evidence="3 4">
    <name type="scientific">Streptomyces gilvosporeus</name>
    <dbReference type="NCBI Taxonomy" id="553510"/>
    <lineage>
        <taxon>Bacteria</taxon>
        <taxon>Bacillati</taxon>
        <taxon>Actinomycetota</taxon>
        <taxon>Actinomycetes</taxon>
        <taxon>Kitasatosporales</taxon>
        <taxon>Streptomycetaceae</taxon>
        <taxon>Streptomyces</taxon>
    </lineage>
</organism>
<evidence type="ECO:0000313" key="4">
    <source>
        <dbReference type="Proteomes" id="UP000192726"/>
    </source>
</evidence>
<evidence type="ECO:0000313" key="3">
    <source>
        <dbReference type="EMBL" id="ARF53235.1"/>
    </source>
</evidence>
<feature type="compositionally biased region" description="Basic and acidic residues" evidence="1">
    <location>
        <begin position="175"/>
        <end position="190"/>
    </location>
</feature>
<gene>
    <name evidence="3" type="ORF">B1H19_02800</name>
</gene>
<evidence type="ECO:0008006" key="5">
    <source>
        <dbReference type="Google" id="ProtNLM"/>
    </source>
</evidence>
<feature type="compositionally biased region" description="Basic and acidic residues" evidence="1">
    <location>
        <begin position="47"/>
        <end position="57"/>
    </location>
</feature>
<sequence>MMLRSLARGTTTLAAVLLLTAPVATTVHAAEAPACAKEQLAYMDAEDKASATDKEADAAQDALSQSERDRQTLNQTDEHLYNLTYAMDRLIRNNEQVKSRNVVIKAAEAAAEGMDRGDAATVADAADKAEAAGKQFLKDTQSGHPMEFDRVESLVYAVGRDAAAARKATAAKDYGTLKEKAQQSRDRARSAQDAVAPARADLKTCLKKATA</sequence>
<proteinExistence type="predicted"/>
<dbReference type="Proteomes" id="UP000192726">
    <property type="component" value="Chromosome"/>
</dbReference>
<feature type="signal peptide" evidence="2">
    <location>
        <begin position="1"/>
        <end position="29"/>
    </location>
</feature>
<dbReference type="KEGG" id="sgv:B1H19_02800"/>
<evidence type="ECO:0000256" key="2">
    <source>
        <dbReference type="SAM" id="SignalP"/>
    </source>
</evidence>
<name>A0A1V0TJX2_9ACTN</name>